<dbReference type="NCBIfam" id="NF040486">
    <property type="entry name" value="SrfA_fam"/>
    <property type="match status" value="1"/>
</dbReference>
<dbReference type="STRING" id="1388748.GCA_000463155_02866"/>
<comment type="caution">
    <text evidence="2">The sequence shown here is derived from an EMBL/GenBank/DDBJ whole genome shotgun (WGS) entry which is preliminary data.</text>
</comment>
<dbReference type="Proteomes" id="UP000240212">
    <property type="component" value="Unassembled WGS sequence"/>
</dbReference>
<keyword evidence="1" id="KW-0472">Membrane</keyword>
<sequence>MAKILLRSGSLDDYQAVGENGQSVFDSALQIRETLRLRKQQALVDCLAIPQINDDGDRVDWYAPFPGSVRGWAAADSDTRERALKSLEKTIAGALTLSKRCMQSDKAAQVRFGALLAKALQFPGSNHVYLVDDRAVITFWGFVNLNEGVADDVLACLAIEEPEEPAILAEPEPAAPEPVTITLSEPDAPLLAPAPPTPVPSPVPAATPSVGEPLVYTPYPVNPAPAAAPQPAVTPAPQPAPAARKKSVPLWALPVAAVVVAAVAVPAVWVAMKPAPTAVAAVEPAPVAPVAIAPAPVKEVPALTASLPLHPAKFTPAVAPVVEAPPAPVVIEPPPKDALVMDADQVRNGSTKFLNGNWRVDVDFRDPVSGKVPALRYQVTNNKGQTTVTLRGKVTCKAEVFSGLHSDGTLMIKTRGAARCSDGARYNVPEIACKATENNAAQCTGQYDEKTVVPVTFKKVSA</sequence>
<reference evidence="2 3" key="1">
    <citation type="submission" date="2018-03" db="EMBL/GenBank/DDBJ databases">
        <title>Draft genome sequence of the first documented clinical Siccibacter turicensis isolate in Austria.</title>
        <authorList>
            <person name="Lepuschitz S."/>
            <person name="Pekard-Amenitsch S."/>
            <person name="Haunold R."/>
            <person name="Schill S."/>
            <person name="Mach R."/>
            <person name="Allerberger F."/>
            <person name="Ruppitsch W."/>
            <person name="Forsythe S.J."/>
        </authorList>
    </citation>
    <scope>NUCLEOTIDE SEQUENCE [LARGE SCALE GENOMIC DNA]</scope>
    <source>
        <strain evidence="2 3">6100069499-17</strain>
    </source>
</reference>
<proteinExistence type="predicted"/>
<dbReference type="EMBL" id="PYEP01000003">
    <property type="protein sequence ID" value="PSN08400.1"/>
    <property type="molecule type" value="Genomic_DNA"/>
</dbReference>
<keyword evidence="3" id="KW-1185">Reference proteome</keyword>
<dbReference type="OrthoDB" id="5448848at2"/>
<keyword evidence="1" id="KW-0812">Transmembrane</keyword>
<evidence type="ECO:0000256" key="1">
    <source>
        <dbReference type="SAM" id="Phobius"/>
    </source>
</evidence>
<evidence type="ECO:0000313" key="2">
    <source>
        <dbReference type="EMBL" id="PSN08400.1"/>
    </source>
</evidence>
<accession>A0A2P8VLR3</accession>
<organism evidence="2 3">
    <name type="scientific">Siccibacter turicensis</name>
    <dbReference type="NCBI Taxonomy" id="357233"/>
    <lineage>
        <taxon>Bacteria</taxon>
        <taxon>Pseudomonadati</taxon>
        <taxon>Pseudomonadota</taxon>
        <taxon>Gammaproteobacteria</taxon>
        <taxon>Enterobacterales</taxon>
        <taxon>Enterobacteriaceae</taxon>
        <taxon>Siccibacter</taxon>
    </lineage>
</organism>
<gene>
    <name evidence="2" type="ORF">C7G83_09545</name>
</gene>
<keyword evidence="1" id="KW-1133">Transmembrane helix</keyword>
<dbReference type="AlphaFoldDB" id="A0A2P8VLR3"/>
<name>A0A2P8VLR3_9ENTR</name>
<dbReference type="InterPro" id="IPR047774">
    <property type="entry name" value="SrfA-like"/>
</dbReference>
<dbReference type="RefSeq" id="WP_106877038.1">
    <property type="nucleotide sequence ID" value="NZ_PYEP01000003.1"/>
</dbReference>
<evidence type="ECO:0000313" key="3">
    <source>
        <dbReference type="Proteomes" id="UP000240212"/>
    </source>
</evidence>
<feature type="transmembrane region" description="Helical" evidence="1">
    <location>
        <begin position="250"/>
        <end position="272"/>
    </location>
</feature>
<protein>
    <submittedName>
        <fullName evidence="2">SsrAB-activated protein</fullName>
    </submittedName>
</protein>